<dbReference type="Proteomes" id="UP000006038">
    <property type="component" value="Chromosome 3"/>
</dbReference>
<evidence type="ECO:0000256" key="1">
    <source>
        <dbReference type="SAM" id="MobiDB-lite"/>
    </source>
</evidence>
<evidence type="ECO:0000313" key="3">
    <source>
        <dbReference type="Proteomes" id="UP000006038"/>
    </source>
</evidence>
<name>J3LKC6_ORYBR</name>
<dbReference type="AlphaFoldDB" id="J3LKC6"/>
<organism evidence="2">
    <name type="scientific">Oryza brachyantha</name>
    <name type="common">malo sina</name>
    <dbReference type="NCBI Taxonomy" id="4533"/>
    <lineage>
        <taxon>Eukaryota</taxon>
        <taxon>Viridiplantae</taxon>
        <taxon>Streptophyta</taxon>
        <taxon>Embryophyta</taxon>
        <taxon>Tracheophyta</taxon>
        <taxon>Spermatophyta</taxon>
        <taxon>Magnoliopsida</taxon>
        <taxon>Liliopsida</taxon>
        <taxon>Poales</taxon>
        <taxon>Poaceae</taxon>
        <taxon>BOP clade</taxon>
        <taxon>Oryzoideae</taxon>
        <taxon>Oryzeae</taxon>
        <taxon>Oryzinae</taxon>
        <taxon>Oryza</taxon>
    </lineage>
</organism>
<feature type="compositionally biased region" description="Polar residues" evidence="1">
    <location>
        <begin position="33"/>
        <end position="58"/>
    </location>
</feature>
<dbReference type="EnsemblPlants" id="OB03G15020.1">
    <property type="protein sequence ID" value="OB03G15020.1"/>
    <property type="gene ID" value="OB03G15020"/>
</dbReference>
<protein>
    <submittedName>
        <fullName evidence="2">Uncharacterized protein</fullName>
    </submittedName>
</protein>
<feature type="region of interest" description="Disordered" evidence="1">
    <location>
        <begin position="24"/>
        <end position="58"/>
    </location>
</feature>
<sequence>MKQFRLSDNRAQKTVSITIQKHKEQLERKVESENQSNASPSLAESQKHQSGIQDQQPT</sequence>
<keyword evidence="3" id="KW-1185">Reference proteome</keyword>
<dbReference type="Gramene" id="OB03G15020.1">
    <property type="protein sequence ID" value="OB03G15020.1"/>
    <property type="gene ID" value="OB03G15020"/>
</dbReference>
<accession>J3LKC6</accession>
<evidence type="ECO:0000313" key="2">
    <source>
        <dbReference type="EnsemblPlants" id="OB03G15020.1"/>
    </source>
</evidence>
<dbReference type="HOGENOM" id="CLU_2982260_0_0_1"/>
<reference evidence="2" key="2">
    <citation type="submission" date="2013-04" db="UniProtKB">
        <authorList>
            <consortium name="EnsemblPlants"/>
        </authorList>
    </citation>
    <scope>IDENTIFICATION</scope>
</reference>
<proteinExistence type="predicted"/>
<reference evidence="2" key="1">
    <citation type="journal article" date="2013" name="Nat. Commun.">
        <title>Whole-genome sequencing of Oryza brachyantha reveals mechanisms underlying Oryza genome evolution.</title>
        <authorList>
            <person name="Chen J."/>
            <person name="Huang Q."/>
            <person name="Gao D."/>
            <person name="Wang J."/>
            <person name="Lang Y."/>
            <person name="Liu T."/>
            <person name="Li B."/>
            <person name="Bai Z."/>
            <person name="Luis Goicoechea J."/>
            <person name="Liang C."/>
            <person name="Chen C."/>
            <person name="Zhang W."/>
            <person name="Sun S."/>
            <person name="Liao Y."/>
            <person name="Zhang X."/>
            <person name="Yang L."/>
            <person name="Song C."/>
            <person name="Wang M."/>
            <person name="Shi J."/>
            <person name="Liu G."/>
            <person name="Liu J."/>
            <person name="Zhou H."/>
            <person name="Zhou W."/>
            <person name="Yu Q."/>
            <person name="An N."/>
            <person name="Chen Y."/>
            <person name="Cai Q."/>
            <person name="Wang B."/>
            <person name="Liu B."/>
            <person name="Min J."/>
            <person name="Huang Y."/>
            <person name="Wu H."/>
            <person name="Li Z."/>
            <person name="Zhang Y."/>
            <person name="Yin Y."/>
            <person name="Song W."/>
            <person name="Jiang J."/>
            <person name="Jackson S.A."/>
            <person name="Wing R.A."/>
            <person name="Wang J."/>
            <person name="Chen M."/>
        </authorList>
    </citation>
    <scope>NUCLEOTIDE SEQUENCE [LARGE SCALE GENOMIC DNA]</scope>
    <source>
        <strain evidence="2">cv. IRGC 101232</strain>
    </source>
</reference>